<organism evidence="1 2">
    <name type="scientific">Vararia minispora EC-137</name>
    <dbReference type="NCBI Taxonomy" id="1314806"/>
    <lineage>
        <taxon>Eukaryota</taxon>
        <taxon>Fungi</taxon>
        <taxon>Dikarya</taxon>
        <taxon>Basidiomycota</taxon>
        <taxon>Agaricomycotina</taxon>
        <taxon>Agaricomycetes</taxon>
        <taxon>Russulales</taxon>
        <taxon>Lachnocladiaceae</taxon>
        <taxon>Vararia</taxon>
    </lineage>
</organism>
<protein>
    <submittedName>
        <fullName evidence="1">FAD/NAD(P)-binding domain-containing protein</fullName>
    </submittedName>
</protein>
<keyword evidence="2" id="KW-1185">Reference proteome</keyword>
<name>A0ACB8QCZ7_9AGAM</name>
<dbReference type="Proteomes" id="UP000814128">
    <property type="component" value="Unassembled WGS sequence"/>
</dbReference>
<sequence length="435" mass="47594">MATIPRLRVAICGGGISGLALAVALSRSPDVQVQLYESAGRFTEIGAGVMIWFRTWRILELMGVAEDFAKVAHATPSSAPGCGFDYRRSDSPGEGFRFQLFELPYGCIRFHRAHFLDAFIAHLPPGISHFGKRLSSYVTSPSGPTILYFADGSSAECDLLVGCDGVKSSVRAGMLQALAEETGDESVKTLGEPFWSGTVAYRGLIPVEKLVRDGREHRTIASAMMYCGKNKHVVSYGISRGTVVNVITMASSPQKEGESYGEPWVTDCSREELLDCYAGWEDEVVELLSYIERPTKWGLHSIKPLPTYVHGRVVLVGDAAHAMLPHQGAGAGQAIEDAYVLACLLSDPFATPNNLHHALSAYDAIRRPNANHVLVGSRCSGKLYEFDDEVYGDRYEELGPAIVKMWDWLWAGGPEEDAKEAVEKMKKRIVEEGSQ</sequence>
<comment type="caution">
    <text evidence="1">The sequence shown here is derived from an EMBL/GenBank/DDBJ whole genome shotgun (WGS) entry which is preliminary data.</text>
</comment>
<dbReference type="EMBL" id="MU273663">
    <property type="protein sequence ID" value="KAI0029664.1"/>
    <property type="molecule type" value="Genomic_DNA"/>
</dbReference>
<gene>
    <name evidence="1" type="ORF">K488DRAFT_55894</name>
</gene>
<proteinExistence type="predicted"/>
<reference evidence="1" key="1">
    <citation type="submission" date="2021-02" db="EMBL/GenBank/DDBJ databases">
        <authorList>
            <consortium name="DOE Joint Genome Institute"/>
            <person name="Ahrendt S."/>
            <person name="Looney B.P."/>
            <person name="Miyauchi S."/>
            <person name="Morin E."/>
            <person name="Drula E."/>
            <person name="Courty P.E."/>
            <person name="Chicoki N."/>
            <person name="Fauchery L."/>
            <person name="Kohler A."/>
            <person name="Kuo A."/>
            <person name="Labutti K."/>
            <person name="Pangilinan J."/>
            <person name="Lipzen A."/>
            <person name="Riley R."/>
            <person name="Andreopoulos W."/>
            <person name="He G."/>
            <person name="Johnson J."/>
            <person name="Barry K.W."/>
            <person name="Grigoriev I.V."/>
            <person name="Nagy L."/>
            <person name="Hibbett D."/>
            <person name="Henrissat B."/>
            <person name="Matheny P.B."/>
            <person name="Labbe J."/>
            <person name="Martin F."/>
        </authorList>
    </citation>
    <scope>NUCLEOTIDE SEQUENCE</scope>
    <source>
        <strain evidence="1">EC-137</strain>
    </source>
</reference>
<reference evidence="1" key="2">
    <citation type="journal article" date="2022" name="New Phytol.">
        <title>Evolutionary transition to the ectomycorrhizal habit in the genomes of a hyperdiverse lineage of mushroom-forming fungi.</title>
        <authorList>
            <person name="Looney B."/>
            <person name="Miyauchi S."/>
            <person name="Morin E."/>
            <person name="Drula E."/>
            <person name="Courty P.E."/>
            <person name="Kohler A."/>
            <person name="Kuo A."/>
            <person name="LaButti K."/>
            <person name="Pangilinan J."/>
            <person name="Lipzen A."/>
            <person name="Riley R."/>
            <person name="Andreopoulos W."/>
            <person name="He G."/>
            <person name="Johnson J."/>
            <person name="Nolan M."/>
            <person name="Tritt A."/>
            <person name="Barry K.W."/>
            <person name="Grigoriev I.V."/>
            <person name="Nagy L.G."/>
            <person name="Hibbett D."/>
            <person name="Henrissat B."/>
            <person name="Matheny P.B."/>
            <person name="Labbe J."/>
            <person name="Martin F.M."/>
        </authorList>
    </citation>
    <scope>NUCLEOTIDE SEQUENCE</scope>
    <source>
        <strain evidence="1">EC-137</strain>
    </source>
</reference>
<accession>A0ACB8QCZ7</accession>
<evidence type="ECO:0000313" key="1">
    <source>
        <dbReference type="EMBL" id="KAI0029664.1"/>
    </source>
</evidence>
<evidence type="ECO:0000313" key="2">
    <source>
        <dbReference type="Proteomes" id="UP000814128"/>
    </source>
</evidence>